<name>A0A8S9S3R3_BRACR</name>
<protein>
    <submittedName>
        <fullName evidence="1">Uncharacterized protein</fullName>
    </submittedName>
</protein>
<dbReference type="AlphaFoldDB" id="A0A8S9S3R3"/>
<dbReference type="Proteomes" id="UP000712600">
    <property type="component" value="Unassembled WGS sequence"/>
</dbReference>
<gene>
    <name evidence="1" type="ORF">F2Q69_00028253</name>
</gene>
<sequence length="104" mass="11844">MRVVISEESASGQRLIREQSSSQFQFFGLLTGQMCVQRSCSERRRSMAEIGEARGVERVDWRLGIGPFTIRMRNSIKWVSGDCGAEDALMGRRLYKAPATRRSR</sequence>
<dbReference type="EMBL" id="QGKX02000088">
    <property type="protein sequence ID" value="KAF3586679.1"/>
    <property type="molecule type" value="Genomic_DNA"/>
</dbReference>
<comment type="caution">
    <text evidence="1">The sequence shown here is derived from an EMBL/GenBank/DDBJ whole genome shotgun (WGS) entry which is preliminary data.</text>
</comment>
<reference evidence="1" key="1">
    <citation type="submission" date="2019-12" db="EMBL/GenBank/DDBJ databases">
        <title>Genome sequencing and annotation of Brassica cretica.</title>
        <authorList>
            <person name="Studholme D.J."/>
            <person name="Sarris P."/>
        </authorList>
    </citation>
    <scope>NUCLEOTIDE SEQUENCE</scope>
    <source>
        <strain evidence="1">PFS-109/04</strain>
        <tissue evidence="1">Leaf</tissue>
    </source>
</reference>
<organism evidence="1 2">
    <name type="scientific">Brassica cretica</name>
    <name type="common">Mustard</name>
    <dbReference type="NCBI Taxonomy" id="69181"/>
    <lineage>
        <taxon>Eukaryota</taxon>
        <taxon>Viridiplantae</taxon>
        <taxon>Streptophyta</taxon>
        <taxon>Embryophyta</taxon>
        <taxon>Tracheophyta</taxon>
        <taxon>Spermatophyta</taxon>
        <taxon>Magnoliopsida</taxon>
        <taxon>eudicotyledons</taxon>
        <taxon>Gunneridae</taxon>
        <taxon>Pentapetalae</taxon>
        <taxon>rosids</taxon>
        <taxon>malvids</taxon>
        <taxon>Brassicales</taxon>
        <taxon>Brassicaceae</taxon>
        <taxon>Brassiceae</taxon>
        <taxon>Brassica</taxon>
    </lineage>
</organism>
<accession>A0A8S9S3R3</accession>
<evidence type="ECO:0000313" key="1">
    <source>
        <dbReference type="EMBL" id="KAF3586679.1"/>
    </source>
</evidence>
<proteinExistence type="predicted"/>
<evidence type="ECO:0000313" key="2">
    <source>
        <dbReference type="Proteomes" id="UP000712600"/>
    </source>
</evidence>